<organism evidence="2 3">
    <name type="scientific">Tigriopus californicus</name>
    <name type="common">Marine copepod</name>
    <dbReference type="NCBI Taxonomy" id="6832"/>
    <lineage>
        <taxon>Eukaryota</taxon>
        <taxon>Metazoa</taxon>
        <taxon>Ecdysozoa</taxon>
        <taxon>Arthropoda</taxon>
        <taxon>Crustacea</taxon>
        <taxon>Multicrustacea</taxon>
        <taxon>Hexanauplia</taxon>
        <taxon>Copepoda</taxon>
        <taxon>Harpacticoida</taxon>
        <taxon>Harpacticidae</taxon>
        <taxon>Tigriopus</taxon>
    </lineage>
</organism>
<proteinExistence type="predicted"/>
<feature type="compositionally biased region" description="Polar residues" evidence="1">
    <location>
        <begin position="37"/>
        <end position="58"/>
    </location>
</feature>
<name>A0A553NR45_TIGCA</name>
<comment type="caution">
    <text evidence="2">The sequence shown here is derived from an EMBL/GenBank/DDBJ whole genome shotgun (WGS) entry which is preliminary data.</text>
</comment>
<accession>A0A553NR45</accession>
<protein>
    <submittedName>
        <fullName evidence="2">Uncharacterized protein</fullName>
    </submittedName>
</protein>
<reference evidence="2 3" key="1">
    <citation type="journal article" date="2018" name="Nat. Ecol. Evol.">
        <title>Genomic signatures of mitonuclear coevolution across populations of Tigriopus californicus.</title>
        <authorList>
            <person name="Barreto F.S."/>
            <person name="Watson E.T."/>
            <person name="Lima T.G."/>
            <person name="Willett C.S."/>
            <person name="Edmands S."/>
            <person name="Li W."/>
            <person name="Burton R.S."/>
        </authorList>
    </citation>
    <scope>NUCLEOTIDE SEQUENCE [LARGE SCALE GENOMIC DNA]</scope>
    <source>
        <strain evidence="2 3">San Diego</strain>
    </source>
</reference>
<gene>
    <name evidence="2" type="ORF">TCAL_15894</name>
</gene>
<feature type="region of interest" description="Disordered" evidence="1">
    <location>
        <begin position="1"/>
        <end position="87"/>
    </location>
</feature>
<dbReference type="Proteomes" id="UP000318571">
    <property type="component" value="Chromosome 4"/>
</dbReference>
<evidence type="ECO:0000313" key="3">
    <source>
        <dbReference type="Proteomes" id="UP000318571"/>
    </source>
</evidence>
<sequence>MLITDKNSVDMVTSDRSRDLHSPSKRKGLPPKLPSKNALNSKTKPAVNGSGSLLNERTMNNRNNNHIHNKPVGGGPLHAENKCSSTL</sequence>
<evidence type="ECO:0000256" key="1">
    <source>
        <dbReference type="SAM" id="MobiDB-lite"/>
    </source>
</evidence>
<feature type="compositionally biased region" description="Basic and acidic residues" evidence="1">
    <location>
        <begin position="13"/>
        <end position="22"/>
    </location>
</feature>
<dbReference type="EMBL" id="VCGU01000011">
    <property type="protein sequence ID" value="TRY67904.1"/>
    <property type="molecule type" value="Genomic_DNA"/>
</dbReference>
<dbReference type="AlphaFoldDB" id="A0A553NR45"/>
<keyword evidence="3" id="KW-1185">Reference proteome</keyword>
<evidence type="ECO:0000313" key="2">
    <source>
        <dbReference type="EMBL" id="TRY67904.1"/>
    </source>
</evidence>